<name>A0AAJ4XDZ5_9SPHI</name>
<sequence length="305" mass="35823">MNKLAIVVPYFKIDYFEECIKSLANQSDKRFSVYIGNDLSPDDPFPIIEKYLSPNQYFYFDYEENLGGKNLAFQWLRILAEIKEPWFQILGDDDSIALNFVEEFYKNLPAINSDCHVLKFNSVLDFVDEKEERFYTSYQTGYYDTYDLILRKISGGLNSSLSEHVFRSERFNEVGFEIYPLAWHTDDFLIVRMSGLGKTYFVSKSNVVVRVFGNSTSGSEKNFDQKSTATKQFLKDFAQFIIKNKRSFWEKRKFLIAIRKYKSEVGLSYISEIYFLFGWLGTVYFQIYLIGLNLKRKLVLSEGKI</sequence>
<evidence type="ECO:0000313" key="4">
    <source>
        <dbReference type="Proteomes" id="UP000215355"/>
    </source>
</evidence>
<dbReference type="GO" id="GO:0016740">
    <property type="term" value="F:transferase activity"/>
    <property type="evidence" value="ECO:0007669"/>
    <property type="project" value="UniProtKB-KW"/>
</dbReference>
<gene>
    <name evidence="3" type="ORF">SAMEA4412673_02362</name>
</gene>
<protein>
    <submittedName>
        <fullName evidence="3">Glycosyl transferase family 2</fullName>
    </submittedName>
</protein>
<organism evidence="3 4">
    <name type="scientific">Sphingobacterium mizutaii</name>
    <dbReference type="NCBI Taxonomy" id="1010"/>
    <lineage>
        <taxon>Bacteria</taxon>
        <taxon>Pseudomonadati</taxon>
        <taxon>Bacteroidota</taxon>
        <taxon>Sphingobacteriia</taxon>
        <taxon>Sphingobacteriales</taxon>
        <taxon>Sphingobacteriaceae</taxon>
        <taxon>Sphingobacterium</taxon>
    </lineage>
</organism>
<dbReference type="EMBL" id="LT906468">
    <property type="protein sequence ID" value="SNV51368.1"/>
    <property type="molecule type" value="Genomic_DNA"/>
</dbReference>
<feature type="domain" description="Glycosyltransferase 2-like" evidence="2">
    <location>
        <begin position="6"/>
        <end position="125"/>
    </location>
</feature>
<dbReference type="InterPro" id="IPR001173">
    <property type="entry name" value="Glyco_trans_2-like"/>
</dbReference>
<evidence type="ECO:0000259" key="2">
    <source>
        <dbReference type="Pfam" id="PF00535"/>
    </source>
</evidence>
<dbReference type="InterPro" id="IPR029044">
    <property type="entry name" value="Nucleotide-diphossugar_trans"/>
</dbReference>
<proteinExistence type="predicted"/>
<dbReference type="KEGG" id="smiz:4412673_02362"/>
<dbReference type="Proteomes" id="UP000215355">
    <property type="component" value="Chromosome 1"/>
</dbReference>
<evidence type="ECO:0000313" key="3">
    <source>
        <dbReference type="EMBL" id="SNV51368.1"/>
    </source>
</evidence>
<keyword evidence="1" id="KW-1133">Transmembrane helix</keyword>
<dbReference type="SUPFAM" id="SSF53448">
    <property type="entry name" value="Nucleotide-diphospho-sugar transferases"/>
    <property type="match status" value="1"/>
</dbReference>
<keyword evidence="3" id="KW-0808">Transferase</keyword>
<dbReference type="Gene3D" id="3.90.550.10">
    <property type="entry name" value="Spore Coat Polysaccharide Biosynthesis Protein SpsA, Chain A"/>
    <property type="match status" value="1"/>
</dbReference>
<dbReference type="Pfam" id="PF00535">
    <property type="entry name" value="Glycos_transf_2"/>
    <property type="match status" value="1"/>
</dbReference>
<keyword evidence="1" id="KW-0812">Transmembrane</keyword>
<reference evidence="3 4" key="1">
    <citation type="submission" date="2017-06" db="EMBL/GenBank/DDBJ databases">
        <authorList>
            <consortium name="Pathogen Informatics"/>
        </authorList>
    </citation>
    <scope>NUCLEOTIDE SEQUENCE [LARGE SCALE GENOMIC DNA]</scope>
    <source>
        <strain evidence="3 4">NCTC12149</strain>
    </source>
</reference>
<dbReference type="RefSeq" id="WP_093097065.1">
    <property type="nucleotide sequence ID" value="NZ_FNGK01000001.1"/>
</dbReference>
<dbReference type="CDD" id="cd00761">
    <property type="entry name" value="Glyco_tranf_GTA_type"/>
    <property type="match status" value="1"/>
</dbReference>
<keyword evidence="1" id="KW-0472">Membrane</keyword>
<dbReference type="AlphaFoldDB" id="A0AAJ4XDZ5"/>
<evidence type="ECO:0000256" key="1">
    <source>
        <dbReference type="SAM" id="Phobius"/>
    </source>
</evidence>
<accession>A0AAJ4XDZ5</accession>
<feature type="transmembrane region" description="Helical" evidence="1">
    <location>
        <begin position="273"/>
        <end position="294"/>
    </location>
</feature>